<dbReference type="NCBIfam" id="TIGR01640">
    <property type="entry name" value="F_box_assoc_1"/>
    <property type="match status" value="1"/>
</dbReference>
<protein>
    <recommendedName>
        <fullName evidence="1">F-box domain-containing protein</fullName>
    </recommendedName>
</protein>
<dbReference type="SMART" id="SM00256">
    <property type="entry name" value="FBOX"/>
    <property type="match status" value="1"/>
</dbReference>
<dbReference type="InterPro" id="IPR036047">
    <property type="entry name" value="F-box-like_dom_sf"/>
</dbReference>
<accession>A0A7N2KQH2</accession>
<dbReference type="Proteomes" id="UP000594261">
    <property type="component" value="Chromosome 1"/>
</dbReference>
<dbReference type="InterPro" id="IPR050796">
    <property type="entry name" value="SCF_F-box_component"/>
</dbReference>
<evidence type="ECO:0000313" key="3">
    <source>
        <dbReference type="Proteomes" id="UP000594261"/>
    </source>
</evidence>
<dbReference type="InterPro" id="IPR011043">
    <property type="entry name" value="Gal_Oxase/kelch_b-propeller"/>
</dbReference>
<dbReference type="InterPro" id="IPR001810">
    <property type="entry name" value="F-box_dom"/>
</dbReference>
<dbReference type="SUPFAM" id="SSF50965">
    <property type="entry name" value="Galactose oxidase, central domain"/>
    <property type="match status" value="1"/>
</dbReference>
<dbReference type="InParanoid" id="A0A7N2KQH2"/>
<dbReference type="PANTHER" id="PTHR31672">
    <property type="entry name" value="BNACNNG10540D PROTEIN"/>
    <property type="match status" value="1"/>
</dbReference>
<reference evidence="2 3" key="1">
    <citation type="journal article" date="2016" name="G3 (Bethesda)">
        <title>First Draft Assembly and Annotation of the Genome of a California Endemic Oak Quercus lobata Nee (Fagaceae).</title>
        <authorList>
            <person name="Sork V.L."/>
            <person name="Fitz-Gibbon S.T."/>
            <person name="Puiu D."/>
            <person name="Crepeau M."/>
            <person name="Gugger P.F."/>
            <person name="Sherman R."/>
            <person name="Stevens K."/>
            <person name="Langley C.H."/>
            <person name="Pellegrini M."/>
            <person name="Salzberg S.L."/>
        </authorList>
    </citation>
    <scope>NUCLEOTIDE SEQUENCE [LARGE SCALE GENOMIC DNA]</scope>
    <source>
        <strain evidence="2 3">cv. SW786</strain>
    </source>
</reference>
<dbReference type="Gramene" id="QL01p045544:mrna">
    <property type="protein sequence ID" value="QL01p045544:mrna:CDS:1"/>
    <property type="gene ID" value="QL01p045544"/>
</dbReference>
<dbReference type="Gene3D" id="1.20.1280.50">
    <property type="match status" value="1"/>
</dbReference>
<dbReference type="OMA" id="DCRYVCK"/>
<dbReference type="EMBL" id="LRBV02000001">
    <property type="status" value="NOT_ANNOTATED_CDS"/>
    <property type="molecule type" value="Genomic_DNA"/>
</dbReference>
<reference evidence="2" key="2">
    <citation type="submission" date="2021-01" db="UniProtKB">
        <authorList>
            <consortium name="EnsemblPlants"/>
        </authorList>
    </citation>
    <scope>IDENTIFICATION</scope>
</reference>
<feature type="domain" description="F-box" evidence="1">
    <location>
        <begin position="58"/>
        <end position="103"/>
    </location>
</feature>
<dbReference type="InterPro" id="IPR017451">
    <property type="entry name" value="F-box-assoc_interact_dom"/>
</dbReference>
<dbReference type="EnsemblPlants" id="QL01p045544:mrna">
    <property type="protein sequence ID" value="QL01p045544:mrna:CDS:1"/>
    <property type="gene ID" value="QL01p045544"/>
</dbReference>
<dbReference type="FunCoup" id="A0A7N2KQH2">
    <property type="interactions" value="11"/>
</dbReference>
<sequence>MPFIHCLIASNRKRAPTNQKKKKQGAPNSMESKNYSIKADKVVLDEENKESITTTTDRCYFSELPWHVTLEILLKLPIEALIRCRYVCKSWRDLLLDPSFAKLHHGITPTGVVLQSSLFPHGNSGGLYLLEPQEQGPTSIIAKLNHFTYLESTLVNSCNGLICSCDIRMANPIYISNPITGDYLTLPNGETKPDGQFVSGFGFSPKTKQYKVVKYSDFVEIYTLGSGGWRRIEHVPPARHRSLFGTFVDGALHWLVKLPNGSLLIRSFDLENEQFRAIPLPSSRVYYASFKRSNLGIFGDCLSLSSIGMYASDWDIEIWVMKEYGVKESWTKQLVIKSPSPWEHWWNPESVQVICFLKNGEVILDCVGCPVIYNIAQESFRLLNPNGILLTHVKATAHASSFVSLKDIAMGDGSRVLINLDHV</sequence>
<dbReference type="PANTHER" id="PTHR31672:SF13">
    <property type="entry name" value="F-BOX PROTEIN CPR30-LIKE"/>
    <property type="match status" value="1"/>
</dbReference>
<dbReference type="Pfam" id="PF00646">
    <property type="entry name" value="F-box"/>
    <property type="match status" value="1"/>
</dbReference>
<organism evidence="2 3">
    <name type="scientific">Quercus lobata</name>
    <name type="common">Valley oak</name>
    <dbReference type="NCBI Taxonomy" id="97700"/>
    <lineage>
        <taxon>Eukaryota</taxon>
        <taxon>Viridiplantae</taxon>
        <taxon>Streptophyta</taxon>
        <taxon>Embryophyta</taxon>
        <taxon>Tracheophyta</taxon>
        <taxon>Spermatophyta</taxon>
        <taxon>Magnoliopsida</taxon>
        <taxon>eudicotyledons</taxon>
        <taxon>Gunneridae</taxon>
        <taxon>Pentapetalae</taxon>
        <taxon>rosids</taxon>
        <taxon>fabids</taxon>
        <taxon>Fagales</taxon>
        <taxon>Fagaceae</taxon>
        <taxon>Quercus</taxon>
    </lineage>
</organism>
<proteinExistence type="predicted"/>
<evidence type="ECO:0000313" key="2">
    <source>
        <dbReference type="EnsemblPlants" id="QL01p045544:mrna:CDS:1"/>
    </source>
</evidence>
<dbReference type="CDD" id="cd22157">
    <property type="entry name" value="F-box_AtFBW1-like"/>
    <property type="match status" value="1"/>
</dbReference>
<dbReference type="InterPro" id="IPR013187">
    <property type="entry name" value="F-box-assoc_dom_typ3"/>
</dbReference>
<evidence type="ECO:0000259" key="1">
    <source>
        <dbReference type="PROSITE" id="PS50181"/>
    </source>
</evidence>
<dbReference type="Pfam" id="PF08268">
    <property type="entry name" value="FBA_3"/>
    <property type="match status" value="1"/>
</dbReference>
<name>A0A7N2KQH2_QUELO</name>
<keyword evidence="3" id="KW-1185">Reference proteome</keyword>
<dbReference type="PROSITE" id="PS50181">
    <property type="entry name" value="FBOX"/>
    <property type="match status" value="1"/>
</dbReference>
<dbReference type="SUPFAM" id="SSF81383">
    <property type="entry name" value="F-box domain"/>
    <property type="match status" value="1"/>
</dbReference>
<dbReference type="AlphaFoldDB" id="A0A7N2KQH2"/>